<accession>A0ABS5SGG1</accession>
<proteinExistence type="predicted"/>
<dbReference type="RefSeq" id="WP_214175093.1">
    <property type="nucleotide sequence ID" value="NZ_JAHCVK010000002.1"/>
</dbReference>
<evidence type="ECO:0000313" key="2">
    <source>
        <dbReference type="EMBL" id="MBT0653112.1"/>
    </source>
</evidence>
<name>A0ABS5SGG1_9BACT</name>
<dbReference type="Proteomes" id="UP000756860">
    <property type="component" value="Unassembled WGS sequence"/>
</dbReference>
<protein>
    <recommendedName>
        <fullName evidence="1">Formyl transferase N-terminal domain-containing protein</fullName>
    </recommendedName>
</protein>
<keyword evidence="3" id="KW-1185">Reference proteome</keyword>
<dbReference type="SUPFAM" id="SSF53328">
    <property type="entry name" value="Formyltransferase"/>
    <property type="match status" value="1"/>
</dbReference>
<dbReference type="InterPro" id="IPR036477">
    <property type="entry name" value="Formyl_transf_N_sf"/>
</dbReference>
<dbReference type="Pfam" id="PF00551">
    <property type="entry name" value="Formyl_trans_N"/>
    <property type="match status" value="1"/>
</dbReference>
<dbReference type="PANTHER" id="PTHR11138">
    <property type="entry name" value="METHIONYL-TRNA FORMYLTRANSFERASE"/>
    <property type="match status" value="1"/>
</dbReference>
<dbReference type="Gene3D" id="3.40.50.12230">
    <property type="match status" value="1"/>
</dbReference>
<dbReference type="InterPro" id="IPR002376">
    <property type="entry name" value="Formyl_transf_N"/>
</dbReference>
<evidence type="ECO:0000313" key="3">
    <source>
        <dbReference type="Proteomes" id="UP000756860"/>
    </source>
</evidence>
<evidence type="ECO:0000259" key="1">
    <source>
        <dbReference type="Pfam" id="PF00551"/>
    </source>
</evidence>
<feature type="domain" description="Formyl transferase N-terminal" evidence="1">
    <location>
        <begin position="10"/>
        <end position="139"/>
    </location>
</feature>
<comment type="caution">
    <text evidence="2">The sequence shown here is derived from an EMBL/GenBank/DDBJ whole genome shotgun (WGS) entry which is preliminary data.</text>
</comment>
<dbReference type="EMBL" id="JAHCVK010000002">
    <property type="protein sequence ID" value="MBT0653112.1"/>
    <property type="molecule type" value="Genomic_DNA"/>
</dbReference>
<reference evidence="2 3" key="1">
    <citation type="submission" date="2021-05" db="EMBL/GenBank/DDBJ databases">
        <title>The draft genome of Geobacter luticola JCM 17780.</title>
        <authorList>
            <person name="Xu Z."/>
            <person name="Masuda Y."/>
            <person name="Itoh H."/>
            <person name="Senoo K."/>
        </authorList>
    </citation>
    <scope>NUCLEOTIDE SEQUENCE [LARGE SCALE GENOMIC DNA]</scope>
    <source>
        <strain evidence="2 3">JCM 17780</strain>
    </source>
</reference>
<sequence>MNISILCSNKEHPVFPTLEQWQQAWQHLHEIELVQTRQDLSGGDILFLISCSELIKQDVRNRYRATLVIHASDLPQGRGWSPHIWQILEGRKSITVSLLEAEDKVDSGAIWAQRELLLEGHELYNEINEKLFSIEKELMDFALLNLQTIVPTPQRVEDPSYYRKRTPIDSQIDPHRSIAEQFDLLRVADTVRFPAFFEYRGHYYRIIIEKISNVGELE</sequence>
<dbReference type="PANTHER" id="PTHR11138:SF5">
    <property type="entry name" value="METHIONYL-TRNA FORMYLTRANSFERASE, MITOCHONDRIAL"/>
    <property type="match status" value="1"/>
</dbReference>
<gene>
    <name evidence="2" type="ORF">KI810_08600</name>
</gene>
<organism evidence="2 3">
    <name type="scientific">Geomobilimonas luticola</name>
    <dbReference type="NCBI Taxonomy" id="1114878"/>
    <lineage>
        <taxon>Bacteria</taxon>
        <taxon>Pseudomonadati</taxon>
        <taxon>Thermodesulfobacteriota</taxon>
        <taxon>Desulfuromonadia</taxon>
        <taxon>Geobacterales</taxon>
        <taxon>Geobacteraceae</taxon>
        <taxon>Geomobilimonas</taxon>
    </lineage>
</organism>